<sequence>MAYKAQMHSWKLKQEKNPAKLNIEAQLKKVHARLRTEARKYNSCKTQHKKLNNISEAMAYKAQMHSWKLKQEKNPAKLNIEAQLKKVHARLRTEARKNNSCKTQHKKLNNISEAMAYKAQMHSWKLKQEKNLAKLNTEAQHQKVHARLRTEARKNNSCKTQHKKLNNISEAMAHKAQMHSWKLKQEEHTTKLKIEAQLKKSVNLR</sequence>
<organism evidence="1 2">
    <name type="scientific">Asparagus officinalis</name>
    <name type="common">Garden asparagus</name>
    <dbReference type="NCBI Taxonomy" id="4686"/>
    <lineage>
        <taxon>Eukaryota</taxon>
        <taxon>Viridiplantae</taxon>
        <taxon>Streptophyta</taxon>
        <taxon>Embryophyta</taxon>
        <taxon>Tracheophyta</taxon>
        <taxon>Spermatophyta</taxon>
        <taxon>Magnoliopsida</taxon>
        <taxon>Liliopsida</taxon>
        <taxon>Asparagales</taxon>
        <taxon>Asparagaceae</taxon>
        <taxon>Asparagoideae</taxon>
        <taxon>Asparagus</taxon>
    </lineage>
</organism>
<gene>
    <name evidence="1" type="ORF">A4U43_C07F32400</name>
</gene>
<name>A0A5P1EGH0_ASPOF</name>
<accession>A0A5P1EGH0</accession>
<evidence type="ECO:0000313" key="1">
    <source>
        <dbReference type="EMBL" id="ONK64998.1"/>
    </source>
</evidence>
<evidence type="ECO:0000313" key="2">
    <source>
        <dbReference type="Proteomes" id="UP000243459"/>
    </source>
</evidence>
<protein>
    <submittedName>
        <fullName evidence="1">Uncharacterized protein</fullName>
    </submittedName>
</protein>
<dbReference type="Proteomes" id="UP000243459">
    <property type="component" value="Chromosome 7"/>
</dbReference>
<reference evidence="2" key="1">
    <citation type="journal article" date="2017" name="Nat. Commun.">
        <title>The asparagus genome sheds light on the origin and evolution of a young Y chromosome.</title>
        <authorList>
            <person name="Harkess A."/>
            <person name="Zhou J."/>
            <person name="Xu C."/>
            <person name="Bowers J.E."/>
            <person name="Van der Hulst R."/>
            <person name="Ayyampalayam S."/>
            <person name="Mercati F."/>
            <person name="Riccardi P."/>
            <person name="McKain M.R."/>
            <person name="Kakrana A."/>
            <person name="Tang H."/>
            <person name="Ray J."/>
            <person name="Groenendijk J."/>
            <person name="Arikit S."/>
            <person name="Mathioni S.M."/>
            <person name="Nakano M."/>
            <person name="Shan H."/>
            <person name="Telgmann-Rauber A."/>
            <person name="Kanno A."/>
            <person name="Yue Z."/>
            <person name="Chen H."/>
            <person name="Li W."/>
            <person name="Chen Y."/>
            <person name="Xu X."/>
            <person name="Zhang Y."/>
            <person name="Luo S."/>
            <person name="Chen H."/>
            <person name="Gao J."/>
            <person name="Mao Z."/>
            <person name="Pires J.C."/>
            <person name="Luo M."/>
            <person name="Kudrna D."/>
            <person name="Wing R.A."/>
            <person name="Meyers B.C."/>
            <person name="Yi K."/>
            <person name="Kong H."/>
            <person name="Lavrijsen P."/>
            <person name="Sunseri F."/>
            <person name="Falavigna A."/>
            <person name="Ye Y."/>
            <person name="Leebens-Mack J.H."/>
            <person name="Chen G."/>
        </authorList>
    </citation>
    <scope>NUCLEOTIDE SEQUENCE [LARGE SCALE GENOMIC DNA]</scope>
    <source>
        <strain evidence="2">cv. DH0086</strain>
    </source>
</reference>
<dbReference type="Gramene" id="ONK64998">
    <property type="protein sequence ID" value="ONK64998"/>
    <property type="gene ID" value="A4U43_C07F32400"/>
</dbReference>
<dbReference type="EMBL" id="CM007387">
    <property type="protein sequence ID" value="ONK64998.1"/>
    <property type="molecule type" value="Genomic_DNA"/>
</dbReference>
<keyword evidence="2" id="KW-1185">Reference proteome</keyword>
<proteinExistence type="predicted"/>
<dbReference type="AlphaFoldDB" id="A0A5P1EGH0"/>